<evidence type="ECO:0000256" key="1">
    <source>
        <dbReference type="SAM" id="Coils"/>
    </source>
</evidence>
<dbReference type="Proteomes" id="UP000219338">
    <property type="component" value="Unassembled WGS sequence"/>
</dbReference>
<reference evidence="3" key="1">
    <citation type="journal article" date="2017" name="Nat. Ecol. Evol.">
        <title>Genome expansion and lineage-specific genetic innovations in the forest pathogenic fungi Armillaria.</title>
        <authorList>
            <person name="Sipos G."/>
            <person name="Prasanna A.N."/>
            <person name="Walter M.C."/>
            <person name="O'Connor E."/>
            <person name="Balint B."/>
            <person name="Krizsan K."/>
            <person name="Kiss B."/>
            <person name="Hess J."/>
            <person name="Varga T."/>
            <person name="Slot J."/>
            <person name="Riley R."/>
            <person name="Boka B."/>
            <person name="Rigling D."/>
            <person name="Barry K."/>
            <person name="Lee J."/>
            <person name="Mihaltcheva S."/>
            <person name="LaButti K."/>
            <person name="Lipzen A."/>
            <person name="Waldron R."/>
            <person name="Moloney N.M."/>
            <person name="Sperisen C."/>
            <person name="Kredics L."/>
            <person name="Vagvoelgyi C."/>
            <person name="Patrignani A."/>
            <person name="Fitzpatrick D."/>
            <person name="Nagy I."/>
            <person name="Doyle S."/>
            <person name="Anderson J.B."/>
            <person name="Grigoriev I.V."/>
            <person name="Gueldener U."/>
            <person name="Muensterkoetter M."/>
            <person name="Nagy L.G."/>
        </authorList>
    </citation>
    <scope>NUCLEOTIDE SEQUENCE [LARGE SCALE GENOMIC DNA]</scope>
    <source>
        <strain evidence="3">C18/9</strain>
    </source>
</reference>
<dbReference type="OrthoDB" id="2882961at2759"/>
<dbReference type="AlphaFoldDB" id="A0A284QSQ4"/>
<evidence type="ECO:0000313" key="3">
    <source>
        <dbReference type="Proteomes" id="UP000219338"/>
    </source>
</evidence>
<name>A0A284QSQ4_ARMOS</name>
<feature type="coiled-coil region" evidence="1">
    <location>
        <begin position="146"/>
        <end position="194"/>
    </location>
</feature>
<evidence type="ECO:0000313" key="2">
    <source>
        <dbReference type="EMBL" id="SJK99495.1"/>
    </source>
</evidence>
<keyword evidence="1" id="KW-0175">Coiled coil</keyword>
<dbReference type="OMA" id="CPYATAS"/>
<sequence length="356" mass="39912">MSIISTGSSSSHLAKPFIFHTVHTSRTGYVKGNCTMEQLKAAAVDYVKQDATVENREQFGSPKVFASLSPVVPMEEPKDTAKAKTVCPYATASGVVFVPAPIDMPPQYQPSAGHNDATAPFNVHALLESFQEASKLQLEAFKEDFEKTNNSKLDALQQRVEAVEEDNEDLREQVKTLKEEGENRDQEIAALKSERVVLRGRVAELERGHEDIHGWLSDKDTEYMDRIRLRHILDCGQARLARIAKVPVSVEFPPQSPADWSRAWRARLAQCADNDERLATARSLLADCDDVDTRDMSDDVLRHFTVRPNDTRIEADRTAHPVNVGESAYKGVIERQPEDQRPLLRQVVAYGLQFCL</sequence>
<proteinExistence type="predicted"/>
<protein>
    <submittedName>
        <fullName evidence="2">Uncharacterized protein</fullName>
    </submittedName>
</protein>
<accession>A0A284QSQ4</accession>
<organism evidence="2 3">
    <name type="scientific">Armillaria ostoyae</name>
    <name type="common">Armillaria root rot fungus</name>
    <dbReference type="NCBI Taxonomy" id="47428"/>
    <lineage>
        <taxon>Eukaryota</taxon>
        <taxon>Fungi</taxon>
        <taxon>Dikarya</taxon>
        <taxon>Basidiomycota</taxon>
        <taxon>Agaricomycotina</taxon>
        <taxon>Agaricomycetes</taxon>
        <taxon>Agaricomycetidae</taxon>
        <taxon>Agaricales</taxon>
        <taxon>Marasmiineae</taxon>
        <taxon>Physalacriaceae</taxon>
        <taxon>Armillaria</taxon>
    </lineage>
</organism>
<keyword evidence="3" id="KW-1185">Reference proteome</keyword>
<dbReference type="EMBL" id="FUEG01000002">
    <property type="protein sequence ID" value="SJK99495.1"/>
    <property type="molecule type" value="Genomic_DNA"/>
</dbReference>
<gene>
    <name evidence="2" type="ORF">ARMOST_02797</name>
</gene>